<sequence>MTSNYWEARDSEVFRQGLNAGYKQGYRHGLEDGHKQGWNAADAAAESHAEHAARLFYTMEAGESWHRQAAKSAHDAISVVAARETQRRGGARA</sequence>
<gene>
    <name evidence="1" type="ORF">GcLGCM259_1807</name>
</gene>
<dbReference type="KEGG" id="gcr:GcLGCM259_1807"/>
<protein>
    <submittedName>
        <fullName evidence="1">Uncharacterized protein</fullName>
    </submittedName>
</protein>
<evidence type="ECO:0000313" key="2">
    <source>
        <dbReference type="Proteomes" id="UP000307000"/>
    </source>
</evidence>
<reference evidence="1 2" key="1">
    <citation type="submission" date="2018-12" db="EMBL/GenBank/DDBJ databases">
        <title>Complete Genome Sequence of Glutamicibacter creatinolyticus strain LGCM259,isolated from an abscess of a 12-year-old mare in Italy.</title>
        <authorList>
            <person name="Santos R.G."/>
            <person name="Silva A.L."/>
            <person name="Seyffert N."/>
            <person name="Castro T.L.P."/>
            <person name="Attili A.R."/>
            <person name="Rifici C."/>
            <person name="Mazzullo G."/>
            <person name="Brenig B."/>
            <person name="Venanzi F."/>
            <person name="Azevedo V."/>
        </authorList>
    </citation>
    <scope>NUCLEOTIDE SEQUENCE [LARGE SCALE GENOMIC DNA]</scope>
    <source>
        <strain evidence="1 2">LGCM 259</strain>
    </source>
</reference>
<proteinExistence type="predicted"/>
<dbReference type="EMBL" id="CP034412">
    <property type="protein sequence ID" value="QCY47525.1"/>
    <property type="molecule type" value="Genomic_DNA"/>
</dbReference>
<organism evidence="1 2">
    <name type="scientific">Glutamicibacter creatinolyticus</name>
    <dbReference type="NCBI Taxonomy" id="162496"/>
    <lineage>
        <taxon>Bacteria</taxon>
        <taxon>Bacillati</taxon>
        <taxon>Actinomycetota</taxon>
        <taxon>Actinomycetes</taxon>
        <taxon>Micrococcales</taxon>
        <taxon>Micrococcaceae</taxon>
        <taxon>Glutamicibacter</taxon>
    </lineage>
</organism>
<evidence type="ECO:0000313" key="1">
    <source>
        <dbReference type="EMBL" id="QCY47525.1"/>
    </source>
</evidence>
<dbReference type="Proteomes" id="UP000307000">
    <property type="component" value="Chromosome"/>
</dbReference>
<accession>A0A5B7WW36</accession>
<name>A0A5B7WW36_9MICC</name>
<dbReference type="RefSeq" id="WP_138926449.1">
    <property type="nucleotide sequence ID" value="NZ_CP034412.1"/>
</dbReference>
<dbReference type="AlphaFoldDB" id="A0A5B7WW36"/>
<keyword evidence="2" id="KW-1185">Reference proteome</keyword>